<protein>
    <submittedName>
        <fullName evidence="1">Uncharacterized protein</fullName>
    </submittedName>
</protein>
<dbReference type="Proteomes" id="UP000002748">
    <property type="component" value="Unassembled WGS sequence"/>
</dbReference>
<reference evidence="1 2" key="1">
    <citation type="journal article" date="2012" name="Eukaryot. Cell">
        <title>Draft genome sequence of CBS 2479, the standard type strain of Trichosporon asahii.</title>
        <authorList>
            <person name="Yang R.Y."/>
            <person name="Li H.T."/>
            <person name="Zhu H."/>
            <person name="Zhou G.P."/>
            <person name="Wang M."/>
            <person name="Wang L."/>
        </authorList>
    </citation>
    <scope>NUCLEOTIDE SEQUENCE [LARGE SCALE GENOMIC DNA]</scope>
    <source>
        <strain evidence="2">ATCC 90039 / CBS 2479 / JCM 2466 / KCTC 7840 / NCYC 2677 / UAMH 7654</strain>
    </source>
</reference>
<dbReference type="RefSeq" id="XP_014183514.1">
    <property type="nucleotide sequence ID" value="XM_014328039.1"/>
</dbReference>
<evidence type="ECO:0000313" key="2">
    <source>
        <dbReference type="Proteomes" id="UP000002748"/>
    </source>
</evidence>
<dbReference type="VEuPathDB" id="FungiDB:A1Q1_04606"/>
<dbReference type="AlphaFoldDB" id="J4UKI8"/>
<gene>
    <name evidence="1" type="ORF">A1Q1_04606</name>
</gene>
<dbReference type="EMBL" id="ALBS01000027">
    <property type="protein sequence ID" value="EJT52395.1"/>
    <property type="molecule type" value="Genomic_DNA"/>
</dbReference>
<accession>J4UKI8</accession>
<dbReference type="GeneID" id="25988119"/>
<comment type="caution">
    <text evidence="1">The sequence shown here is derived from an EMBL/GenBank/DDBJ whole genome shotgun (WGS) entry which is preliminary data.</text>
</comment>
<dbReference type="HOGENOM" id="CLU_090088_1_0_1"/>
<proteinExistence type="predicted"/>
<sequence length="245" mass="27219">MTEPHSGPKEVIDSAKWTEGDFSLVSADGVRFRVPSRALFVARYVARHSTLTGSEVLATAGQSVGWDLLEWDFADPQLESAAVLDRFLELVVNGNLIRLSHHDPVDMGPCDRYLHLLNFLKKYKCTLALRLFELCAHEYLVQGGMPSRTVFVLGAALDNPGLCAAALQRFCTDDIEKRLHSKVHELCGADPGLVSDELWEHLPPHYARAWVVAWAEGKGVQDHNTDRAHTLGGVVLHFVNRLSKT</sequence>
<dbReference type="KEGG" id="tasa:A1Q1_04606"/>
<dbReference type="OrthoDB" id="2574774at2759"/>
<organism evidence="1 2">
    <name type="scientific">Trichosporon asahii var. asahii (strain ATCC 90039 / CBS 2479 / JCM 2466 / KCTC 7840 / NBRC 103889/ NCYC 2677 / UAMH 7654)</name>
    <name type="common">Yeast</name>
    <dbReference type="NCBI Taxonomy" id="1186058"/>
    <lineage>
        <taxon>Eukaryota</taxon>
        <taxon>Fungi</taxon>
        <taxon>Dikarya</taxon>
        <taxon>Basidiomycota</taxon>
        <taxon>Agaricomycotina</taxon>
        <taxon>Tremellomycetes</taxon>
        <taxon>Trichosporonales</taxon>
        <taxon>Trichosporonaceae</taxon>
        <taxon>Trichosporon</taxon>
    </lineage>
</organism>
<name>J4UKI8_TRIAS</name>
<evidence type="ECO:0000313" key="1">
    <source>
        <dbReference type="EMBL" id="EJT52395.1"/>
    </source>
</evidence>